<comment type="caution">
    <text evidence="1">The sequence shown here is derived from an EMBL/GenBank/DDBJ whole genome shotgun (WGS) entry which is preliminary data.</text>
</comment>
<protein>
    <recommendedName>
        <fullName evidence="3">Mth938-like domain-containing protein</fullName>
    </recommendedName>
</protein>
<dbReference type="Gene3D" id="3.40.1230.10">
    <property type="entry name" value="MTH938-like"/>
    <property type="match status" value="1"/>
</dbReference>
<evidence type="ECO:0000313" key="2">
    <source>
        <dbReference type="Proteomes" id="UP000017813"/>
    </source>
</evidence>
<dbReference type="PANTHER" id="PTHR21192:SF2">
    <property type="entry name" value="NADH DEHYDROGENASE [UBIQUINONE] 1 ALPHA SUBCOMPLEX ASSEMBLY FACTOR 3"/>
    <property type="match status" value="1"/>
</dbReference>
<dbReference type="InterPro" id="IPR007523">
    <property type="entry name" value="NDUFAF3/AAMDC"/>
</dbReference>
<dbReference type="Pfam" id="PF04430">
    <property type="entry name" value="DUF498"/>
    <property type="match status" value="1"/>
</dbReference>
<sequence>MDFVEQDLSQVLTVQSYRESVFEIDGKSYNYPIILGKQIFRLPEKQVADLTLESFQAALNAGATLIIIGTGTQHQFLPFIVQAQLSQHGVGVECMNTAAACRTLAMVQSEGRNVWAWLFN</sequence>
<dbReference type="SUPFAM" id="SSF64076">
    <property type="entry name" value="MTH938-like"/>
    <property type="match status" value="1"/>
</dbReference>
<evidence type="ECO:0008006" key="3">
    <source>
        <dbReference type="Google" id="ProtNLM"/>
    </source>
</evidence>
<proteinExistence type="predicted"/>
<dbReference type="HOGENOM" id="CLU_074390_2_1_4"/>
<name>V9H9D7_9NEIS</name>
<accession>V9H9D7</accession>
<dbReference type="EMBL" id="ADCY02000001">
    <property type="protein sequence ID" value="EFG31661.1"/>
    <property type="molecule type" value="Genomic_DNA"/>
</dbReference>
<dbReference type="KEGG" id="smur:BWP33_02285"/>
<dbReference type="CDD" id="cd00248">
    <property type="entry name" value="Mth938-like"/>
    <property type="match status" value="1"/>
</dbReference>
<organism evidence="1 2">
    <name type="scientific">Simonsiella muelleri ATCC 29453</name>
    <dbReference type="NCBI Taxonomy" id="641147"/>
    <lineage>
        <taxon>Bacteria</taxon>
        <taxon>Pseudomonadati</taxon>
        <taxon>Pseudomonadota</taxon>
        <taxon>Betaproteobacteria</taxon>
        <taxon>Neisseriales</taxon>
        <taxon>Neisseriaceae</taxon>
        <taxon>Simonsiella</taxon>
    </lineage>
</organism>
<keyword evidence="2" id="KW-1185">Reference proteome</keyword>
<dbReference type="OrthoDB" id="9800373at2"/>
<reference evidence="1 2" key="2">
    <citation type="submission" date="2011-10" db="EMBL/GenBank/DDBJ databases">
        <title>The Genome Sequence of Simonsiella muelleri ATCC 29453.</title>
        <authorList>
            <consortium name="The Broad Institute Genome Sequencing Platform"/>
            <consortium name="The Broad Institute Genome Sequencing Center for Infectious Disease"/>
            <person name="Earl A."/>
            <person name="Ward D."/>
            <person name="Feldgarden M."/>
            <person name="Gevers D."/>
            <person name="Izard J."/>
            <person name="Baranova O.V."/>
            <person name="Blanton J.M."/>
            <person name="Tanner A.C."/>
            <person name="Dewhirst F."/>
            <person name="Young S.K."/>
            <person name="Zeng Q."/>
            <person name="Gargeya S."/>
            <person name="Fitzgerald M."/>
            <person name="Haas B."/>
            <person name="Abouelleil A."/>
            <person name="Alvarado L."/>
            <person name="Arachchi H.M."/>
            <person name="Berlin A."/>
            <person name="Brown A."/>
            <person name="Chapman S.B."/>
            <person name="Chen Z."/>
            <person name="Dunbar C."/>
            <person name="Freedman E."/>
            <person name="Gearin G."/>
            <person name="Goldberg J."/>
            <person name="Griggs A."/>
            <person name="Gujja S."/>
            <person name="Heiman D."/>
            <person name="Howarth C."/>
            <person name="Larson L."/>
            <person name="Lui A."/>
            <person name="MacDonald P.J.P."/>
            <person name="Montmayeur A."/>
            <person name="Murphy C."/>
            <person name="Neiman D."/>
            <person name="Pearson M."/>
            <person name="Priest M."/>
            <person name="Roberts A."/>
            <person name="Saif S."/>
            <person name="Shea T."/>
            <person name="Shenoy N."/>
            <person name="Sisk P."/>
            <person name="Stolte C."/>
            <person name="Sykes S."/>
            <person name="Wortman J."/>
            <person name="Nusbaum C."/>
            <person name="Birren B."/>
        </authorList>
    </citation>
    <scope>NUCLEOTIDE SEQUENCE [LARGE SCALE GENOMIC DNA]</scope>
    <source>
        <strain evidence="1 2">ATCC 29453</strain>
    </source>
</reference>
<reference evidence="1 2" key="1">
    <citation type="submission" date="2010-03" db="EMBL/GenBank/DDBJ databases">
        <authorList>
            <consortium name="The Broad Institute Genome Sequencing Platform"/>
            <person name="Ward D."/>
            <person name="Earl A."/>
            <person name="Feldgarden M."/>
            <person name="Gevers D."/>
            <person name="Young S."/>
            <person name="Zeng Q."/>
            <person name="Koehrsen M."/>
            <person name="Alvarado L."/>
            <person name="Berlin A.M."/>
            <person name="Borenstein D."/>
            <person name="Chapman S.B."/>
            <person name="Chen Z."/>
            <person name="Engels R."/>
            <person name="Freedman E."/>
            <person name="Gellesch M."/>
            <person name="Goldberg J."/>
            <person name="Griggs A."/>
            <person name="Gujja S."/>
            <person name="Heilman E.R."/>
            <person name="Heiman D.I."/>
            <person name="Hepburn T.A."/>
            <person name="Howarth C."/>
            <person name="Jen D."/>
            <person name="Larson L."/>
            <person name="Mehta T."/>
            <person name="Park D."/>
            <person name="Pearson M."/>
            <person name="Richards J."/>
            <person name="Roberts A."/>
            <person name="Saif S."/>
            <person name="Shea T.D."/>
            <person name="Shenoy N."/>
            <person name="Sisk P."/>
            <person name="Stolte C."/>
            <person name="Sykes S.N."/>
            <person name="Walk T."/>
            <person name="White J."/>
            <person name="Yandava C."/>
            <person name="Izard J."/>
            <person name="Baranova O.V."/>
            <person name="Blanton J.M."/>
            <person name="Tanner A.C."/>
            <person name="Dewhirst F."/>
            <person name="Haas B."/>
            <person name="Nusbaum C."/>
            <person name="Birren B."/>
        </authorList>
    </citation>
    <scope>NUCLEOTIDE SEQUENCE [LARGE SCALE GENOMIC DNA]</scope>
    <source>
        <strain evidence="1 2">ATCC 29453</strain>
    </source>
</reference>
<dbReference type="Proteomes" id="UP000017813">
    <property type="component" value="Unassembled WGS sequence"/>
</dbReference>
<dbReference type="InterPro" id="IPR036748">
    <property type="entry name" value="MTH938-like_sf"/>
</dbReference>
<gene>
    <name evidence="1" type="ORF">HMPREF9021_00056</name>
</gene>
<dbReference type="STRING" id="641147.HMPREF9021_00056"/>
<dbReference type="AlphaFoldDB" id="V9H9D7"/>
<dbReference type="PANTHER" id="PTHR21192">
    <property type="entry name" value="NUCLEAR PROTEIN E3-3"/>
    <property type="match status" value="1"/>
</dbReference>
<dbReference type="RefSeq" id="WP_002640988.1">
    <property type="nucleotide sequence ID" value="NZ_CP019448.1"/>
</dbReference>
<evidence type="ECO:0000313" key="1">
    <source>
        <dbReference type="EMBL" id="EFG31661.1"/>
    </source>
</evidence>
<dbReference type="eggNOG" id="COG3737">
    <property type="taxonomic scope" value="Bacteria"/>
</dbReference>